<dbReference type="Proteomes" id="UP000551127">
    <property type="component" value="Unassembled WGS sequence"/>
</dbReference>
<evidence type="ECO:0000313" key="4">
    <source>
        <dbReference type="Proteomes" id="UP000551127"/>
    </source>
</evidence>
<evidence type="ECO:0000313" key="3">
    <source>
        <dbReference type="EMBL" id="NWR67141.1"/>
    </source>
</evidence>
<dbReference type="GO" id="GO:0061709">
    <property type="term" value="P:reticulophagy"/>
    <property type="evidence" value="ECO:0007669"/>
    <property type="project" value="TreeGrafter"/>
</dbReference>
<feature type="region of interest" description="Disordered" evidence="1">
    <location>
        <begin position="213"/>
        <end position="306"/>
    </location>
</feature>
<dbReference type="Gene3D" id="3.20.80.10">
    <property type="entry name" value="Regulatory factor, effector binding domain"/>
    <property type="match status" value="1"/>
</dbReference>
<proteinExistence type="predicted"/>
<dbReference type="GO" id="GO:0005657">
    <property type="term" value="C:replication fork"/>
    <property type="evidence" value="ECO:0007669"/>
    <property type="project" value="TreeGrafter"/>
</dbReference>
<comment type="caution">
    <text evidence="3">The sequence shown here is derived from an EMBL/GenBank/DDBJ whole genome shotgun (WGS) entry which is preliminary data.</text>
</comment>
<feature type="non-terminal residue" evidence="3">
    <location>
        <position position="1"/>
    </location>
</feature>
<keyword evidence="2" id="KW-1133">Transmembrane helix</keyword>
<dbReference type="InterPro" id="IPR011256">
    <property type="entry name" value="Reg_factor_effector_dom_sf"/>
</dbReference>
<evidence type="ECO:0000256" key="1">
    <source>
        <dbReference type="SAM" id="MobiDB-lite"/>
    </source>
</evidence>
<organism evidence="3 4">
    <name type="scientific">Bucorvus abyssinicus</name>
    <name type="common">Northern ground-hornbill</name>
    <name type="synonym">Abyssinian ground-hornbill</name>
    <dbReference type="NCBI Taxonomy" id="153643"/>
    <lineage>
        <taxon>Eukaryota</taxon>
        <taxon>Metazoa</taxon>
        <taxon>Chordata</taxon>
        <taxon>Craniata</taxon>
        <taxon>Vertebrata</taxon>
        <taxon>Euteleostomi</taxon>
        <taxon>Archelosauria</taxon>
        <taxon>Archosauria</taxon>
        <taxon>Dinosauria</taxon>
        <taxon>Saurischia</taxon>
        <taxon>Theropoda</taxon>
        <taxon>Coelurosauria</taxon>
        <taxon>Aves</taxon>
        <taxon>Neognathae</taxon>
        <taxon>Neoaves</taxon>
        <taxon>Telluraves</taxon>
        <taxon>Coraciimorphae</taxon>
        <taxon>Bucerotiformes</taxon>
        <taxon>Bucorvidae</taxon>
        <taxon>Bucorvus</taxon>
    </lineage>
</organism>
<name>A0A7K4Z6X4_BUCAB</name>
<dbReference type="OrthoDB" id="2140079at2759"/>
<evidence type="ECO:0000256" key="2">
    <source>
        <dbReference type="SAM" id="Phobius"/>
    </source>
</evidence>
<dbReference type="SUPFAM" id="SSF55136">
    <property type="entry name" value="Probable bacterial effector-binding domain"/>
    <property type="match status" value="1"/>
</dbReference>
<feature type="compositionally biased region" description="Polar residues" evidence="1">
    <location>
        <begin position="221"/>
        <end position="250"/>
    </location>
</feature>
<dbReference type="AlphaFoldDB" id="A0A7K4Z6X4"/>
<dbReference type="GO" id="GO:0000421">
    <property type="term" value="C:autophagosome membrane"/>
    <property type="evidence" value="ECO:0007669"/>
    <property type="project" value="TreeGrafter"/>
</dbReference>
<reference evidence="3 4" key="1">
    <citation type="submission" date="2019-09" db="EMBL/GenBank/DDBJ databases">
        <title>Bird 10,000 Genomes (B10K) Project - Family phase.</title>
        <authorList>
            <person name="Zhang G."/>
        </authorList>
    </citation>
    <scope>NUCLEOTIDE SEQUENCE [LARGE SCALE GENOMIC DNA]</scope>
    <source>
        <strain evidence="3">B10K-DU-012-80</strain>
    </source>
</reference>
<dbReference type="GO" id="GO:0005789">
    <property type="term" value="C:endoplasmic reticulum membrane"/>
    <property type="evidence" value="ECO:0007669"/>
    <property type="project" value="TreeGrafter"/>
</dbReference>
<sequence>MEQQASILSDWALLGLIAVLVVLLLLTIFGFVVYSGLFTEVVVSAGSPPVGSLTLAYKFRVGPYGESGQLFTDGCSISSKLYSIGIYYDNPHTVDPEKCRFAIGRILSEGDAKPSEEQIKRFQKYGFKIFSFPAPSHVVMATFPFTTPLSIHLAVNRVHPALDTYIKERKLCAHPRIEIYKEDRIYFVCPLARQGDFYVPEMKELERKSRVAAAEAEDAQTDITGADTMSETSSISMEATTDSRDTSVATSILLPFPASRGREEADNRSEHSYSESGASGSSFEELDLEVTGDGEGAPGLLPNMGYVGNQEVADKWTKEPIAAERGEE</sequence>
<keyword evidence="2" id="KW-0472">Membrane</keyword>
<protein>
    <submittedName>
        <fullName evidence="3">TX264 protein</fullName>
    </submittedName>
</protein>
<feature type="transmembrane region" description="Helical" evidence="2">
    <location>
        <begin position="12"/>
        <end position="34"/>
    </location>
</feature>
<dbReference type="PANTHER" id="PTHR15949:SF3">
    <property type="entry name" value="TESTIS-EXPRESSED PROTEIN 264"/>
    <property type="match status" value="1"/>
</dbReference>
<keyword evidence="4" id="KW-1185">Reference proteome</keyword>
<dbReference type="GO" id="GO:0005634">
    <property type="term" value="C:nucleus"/>
    <property type="evidence" value="ECO:0007669"/>
    <property type="project" value="TreeGrafter"/>
</dbReference>
<keyword evidence="2" id="KW-0812">Transmembrane</keyword>
<accession>A0A7K4Z6X4</accession>
<dbReference type="GO" id="GO:0106300">
    <property type="term" value="P:protein-DNA covalent cross-linking repair"/>
    <property type="evidence" value="ECO:0007669"/>
    <property type="project" value="TreeGrafter"/>
</dbReference>
<feature type="non-terminal residue" evidence="3">
    <location>
        <position position="328"/>
    </location>
</feature>
<dbReference type="PANTHER" id="PTHR15949">
    <property type="entry name" value="TESTIS-EXPRESSED PROTEIN 264"/>
    <property type="match status" value="1"/>
</dbReference>
<gene>
    <name evidence="3" type="primary">Tex264</name>
    <name evidence="3" type="ORF">BUCABY_R06353</name>
</gene>
<feature type="compositionally biased region" description="Basic and acidic residues" evidence="1">
    <location>
        <begin position="260"/>
        <end position="273"/>
    </location>
</feature>
<feature type="compositionally biased region" description="Low complexity" evidence="1">
    <location>
        <begin position="274"/>
        <end position="283"/>
    </location>
</feature>
<dbReference type="EMBL" id="VYZL01005666">
    <property type="protein sequence ID" value="NWR67141.1"/>
    <property type="molecule type" value="Genomic_DNA"/>
</dbReference>